<proteinExistence type="predicted"/>
<gene>
    <name evidence="4" type="ORF">CJOHNSTONI_LOCUS6556</name>
</gene>
<dbReference type="OrthoDB" id="311712at2759"/>
<name>A0A8J2MQJ6_9BILA</name>
<sequence length="85" mass="9635">MNESIEMYSKRVQNLLRQLATTNEWSQRADGMLTVCALCGHGGHSEHMVIWFKENNCCAYGCGCDYTTKNNTIFAMLSNAWQAVH</sequence>
<evidence type="ECO:0000313" key="5">
    <source>
        <dbReference type="Proteomes" id="UP000746747"/>
    </source>
</evidence>
<dbReference type="Proteomes" id="UP000746747">
    <property type="component" value="Unassembled WGS sequence"/>
</dbReference>
<keyword evidence="5" id="KW-1185">Reference proteome</keyword>
<keyword evidence="2" id="KW-0677">Repeat</keyword>
<accession>A0A8J2MQJ6</accession>
<dbReference type="EMBL" id="CAKAEH010001471">
    <property type="protein sequence ID" value="CAG9536656.1"/>
    <property type="molecule type" value="Genomic_DNA"/>
</dbReference>
<keyword evidence="1" id="KW-0853">WD repeat</keyword>
<comment type="caution">
    <text evidence="4">The sequence shown here is derived from an EMBL/GenBank/DDBJ whole genome shotgun (WGS) entry which is preliminary data.</text>
</comment>
<feature type="domain" description="WDR59/RTC1-like RING zinc finger" evidence="3">
    <location>
        <begin position="29"/>
        <end position="68"/>
    </location>
</feature>
<protein>
    <recommendedName>
        <fullName evidence="3">WDR59/RTC1-like RING zinc finger domain-containing protein</fullName>
    </recommendedName>
</protein>
<dbReference type="AlphaFoldDB" id="A0A8J2MQJ6"/>
<reference evidence="4" key="1">
    <citation type="submission" date="2021-09" db="EMBL/GenBank/DDBJ databases">
        <authorList>
            <consortium name="Pathogen Informatics"/>
        </authorList>
    </citation>
    <scope>NUCLEOTIDE SEQUENCE</scope>
</reference>
<organism evidence="4 5">
    <name type="scientific">Cercopithifilaria johnstoni</name>
    <dbReference type="NCBI Taxonomy" id="2874296"/>
    <lineage>
        <taxon>Eukaryota</taxon>
        <taxon>Metazoa</taxon>
        <taxon>Ecdysozoa</taxon>
        <taxon>Nematoda</taxon>
        <taxon>Chromadorea</taxon>
        <taxon>Rhabditida</taxon>
        <taxon>Spirurina</taxon>
        <taxon>Spiruromorpha</taxon>
        <taxon>Filarioidea</taxon>
        <taxon>Onchocercidae</taxon>
        <taxon>Cercopithifilaria</taxon>
    </lineage>
</organism>
<evidence type="ECO:0000313" key="4">
    <source>
        <dbReference type="EMBL" id="CAG9536656.1"/>
    </source>
</evidence>
<dbReference type="Pfam" id="PF17120">
    <property type="entry name" value="zf-RING_16"/>
    <property type="match status" value="1"/>
</dbReference>
<evidence type="ECO:0000259" key="3">
    <source>
        <dbReference type="Pfam" id="PF17120"/>
    </source>
</evidence>
<dbReference type="InterPro" id="IPR049566">
    <property type="entry name" value="WDR59_RTC1-like_RING_Znf"/>
</dbReference>
<evidence type="ECO:0000256" key="1">
    <source>
        <dbReference type="ARBA" id="ARBA00022574"/>
    </source>
</evidence>
<evidence type="ECO:0000256" key="2">
    <source>
        <dbReference type="ARBA" id="ARBA00022737"/>
    </source>
</evidence>